<dbReference type="STRING" id="332977.SAMN05421740_11020"/>
<dbReference type="SUPFAM" id="SSF52821">
    <property type="entry name" value="Rhodanese/Cell cycle control phosphatase"/>
    <property type="match status" value="1"/>
</dbReference>
<dbReference type="SMART" id="SM00450">
    <property type="entry name" value="RHOD"/>
    <property type="match status" value="1"/>
</dbReference>
<evidence type="ECO:0000313" key="2">
    <source>
        <dbReference type="EMBL" id="SEL78408.1"/>
    </source>
</evidence>
<sequence length="104" mass="11955">MKEITVEELKAKIDNNEDFQLIDVREEFEYETSNLDGENIPLAEVVLEQDKIARDKPVVVHCRSGKRSAQAIMLLEREGFDNLSNLKGGILAWRDAFDPDMQVY</sequence>
<dbReference type="Proteomes" id="UP000198916">
    <property type="component" value="Unassembled WGS sequence"/>
</dbReference>
<protein>
    <submittedName>
        <fullName evidence="2">Rhodanese-related sulfurtransferase</fullName>
    </submittedName>
</protein>
<evidence type="ECO:0000259" key="1">
    <source>
        <dbReference type="PROSITE" id="PS50206"/>
    </source>
</evidence>
<dbReference type="AlphaFoldDB" id="A0A1H7T116"/>
<dbReference type="EMBL" id="FNZR01000010">
    <property type="protein sequence ID" value="SEL78408.1"/>
    <property type="molecule type" value="Genomic_DNA"/>
</dbReference>
<dbReference type="InterPro" id="IPR050229">
    <property type="entry name" value="GlpE_sulfurtransferase"/>
</dbReference>
<evidence type="ECO:0000313" key="3">
    <source>
        <dbReference type="Proteomes" id="UP000198916"/>
    </source>
</evidence>
<reference evidence="3" key="1">
    <citation type="submission" date="2016-10" db="EMBL/GenBank/DDBJ databases">
        <authorList>
            <person name="Varghese N."/>
            <person name="Submissions S."/>
        </authorList>
    </citation>
    <scope>NUCLEOTIDE SEQUENCE [LARGE SCALE GENOMIC DNA]</scope>
    <source>
        <strain evidence="3">Jip14</strain>
    </source>
</reference>
<dbReference type="Pfam" id="PF00581">
    <property type="entry name" value="Rhodanese"/>
    <property type="match status" value="1"/>
</dbReference>
<dbReference type="RefSeq" id="WP_090608208.1">
    <property type="nucleotide sequence ID" value="NZ_FNZR01000010.1"/>
</dbReference>
<accession>A0A1H7T116</accession>
<dbReference type="CDD" id="cd00158">
    <property type="entry name" value="RHOD"/>
    <property type="match status" value="1"/>
</dbReference>
<gene>
    <name evidence="2" type="ORF">SAMN05421740_11020</name>
</gene>
<dbReference type="GO" id="GO:0016740">
    <property type="term" value="F:transferase activity"/>
    <property type="evidence" value="ECO:0007669"/>
    <property type="project" value="UniProtKB-KW"/>
</dbReference>
<name>A0A1H7T116_9SPHI</name>
<dbReference type="OrthoDB" id="9808735at2"/>
<dbReference type="InterPro" id="IPR001763">
    <property type="entry name" value="Rhodanese-like_dom"/>
</dbReference>
<keyword evidence="2" id="KW-0808">Transferase</keyword>
<proteinExistence type="predicted"/>
<keyword evidence="3" id="KW-1185">Reference proteome</keyword>
<feature type="domain" description="Rhodanese" evidence="1">
    <location>
        <begin position="15"/>
        <end position="102"/>
    </location>
</feature>
<dbReference type="InterPro" id="IPR036873">
    <property type="entry name" value="Rhodanese-like_dom_sf"/>
</dbReference>
<organism evidence="2 3">
    <name type="scientific">Parapedobacter koreensis</name>
    <dbReference type="NCBI Taxonomy" id="332977"/>
    <lineage>
        <taxon>Bacteria</taxon>
        <taxon>Pseudomonadati</taxon>
        <taxon>Bacteroidota</taxon>
        <taxon>Sphingobacteriia</taxon>
        <taxon>Sphingobacteriales</taxon>
        <taxon>Sphingobacteriaceae</taxon>
        <taxon>Parapedobacter</taxon>
    </lineage>
</organism>
<dbReference type="PANTHER" id="PTHR43031:SF17">
    <property type="entry name" value="SULFURTRANSFERASE YTWF-RELATED"/>
    <property type="match status" value="1"/>
</dbReference>
<dbReference type="PANTHER" id="PTHR43031">
    <property type="entry name" value="FAD-DEPENDENT OXIDOREDUCTASE"/>
    <property type="match status" value="1"/>
</dbReference>
<dbReference type="PROSITE" id="PS50206">
    <property type="entry name" value="RHODANESE_3"/>
    <property type="match status" value="1"/>
</dbReference>
<dbReference type="Gene3D" id="3.40.250.10">
    <property type="entry name" value="Rhodanese-like domain"/>
    <property type="match status" value="1"/>
</dbReference>